<proteinExistence type="predicted"/>
<feature type="binding site" evidence="2">
    <location>
        <position position="120"/>
    </location>
    <ligand>
        <name>substrate</name>
    </ligand>
</feature>
<evidence type="ECO:0000256" key="1">
    <source>
        <dbReference type="PIRSR" id="PIRSR605511-1"/>
    </source>
</evidence>
<keyword evidence="4" id="KW-0614">Plasmid</keyword>
<dbReference type="InterPro" id="IPR005511">
    <property type="entry name" value="SMP-30"/>
</dbReference>
<accession>A0A494T6B3</accession>
<dbReference type="EMBL" id="CP032828">
    <property type="protein sequence ID" value="AYJ84877.1"/>
    <property type="molecule type" value="Genomic_DNA"/>
</dbReference>
<geneLocation type="plasmid" evidence="4">
    <name>unnamed1</name>
</geneLocation>
<comment type="cofactor">
    <cofactor evidence="2">
        <name>Zn(2+)</name>
        <dbReference type="ChEBI" id="CHEBI:29105"/>
    </cofactor>
    <text evidence="2">Binds 1 divalent metal cation per subunit.</text>
</comment>
<dbReference type="SUPFAM" id="SSF63829">
    <property type="entry name" value="Calcium-dependent phosphotriesterase"/>
    <property type="match status" value="1"/>
</dbReference>
<sequence>MDIIASELRFPEGPIAMPDGSFLVVEIAGKTLTRIDAQGRKSVIAMLGGGPNGAAIGPDGACYVCNNGGLGWHSDPDQGLRPAGTPADYDGGRIERIDLTTGEVTRLYDRAGDHLLSGPNDIVFDRHGGFWFTDLGKFRPRSADHGGVYYATVDGASIREVIYPMSSANGIGLSRDETRLYVAETAGARIWEFELSAPGEVVRQPFPSPNGGRMLFVSPRFQRFDSLAIDADGNICVAAIFEGMILVISPTGEEIAALPMPDVFPTNICFGGADLQTAYITLSGHGLLVALPWPRPGLPLNFLND</sequence>
<keyword evidence="2" id="KW-0479">Metal-binding</keyword>
<dbReference type="GO" id="GO:0046872">
    <property type="term" value="F:metal ion binding"/>
    <property type="evidence" value="ECO:0007669"/>
    <property type="project" value="UniProtKB-KW"/>
</dbReference>
<dbReference type="InterPro" id="IPR013658">
    <property type="entry name" value="SGL"/>
</dbReference>
<organism evidence="4 5">
    <name type="scientific">Sphingomonas paeninsulae</name>
    <dbReference type="NCBI Taxonomy" id="2319844"/>
    <lineage>
        <taxon>Bacteria</taxon>
        <taxon>Pseudomonadati</taxon>
        <taxon>Pseudomonadota</taxon>
        <taxon>Alphaproteobacteria</taxon>
        <taxon>Sphingomonadales</taxon>
        <taxon>Sphingomonadaceae</taxon>
        <taxon>Sphingomonas</taxon>
    </lineage>
</organism>
<dbReference type="InterPro" id="IPR051262">
    <property type="entry name" value="SMP-30/CGR1_Lactonase"/>
</dbReference>
<evidence type="ECO:0000259" key="3">
    <source>
        <dbReference type="Pfam" id="PF08450"/>
    </source>
</evidence>
<dbReference type="OrthoDB" id="30052at2"/>
<feature type="binding site" evidence="2">
    <location>
        <position position="169"/>
    </location>
    <ligand>
        <name>a divalent metal cation</name>
        <dbReference type="ChEBI" id="CHEBI:60240"/>
    </ligand>
</feature>
<protein>
    <submittedName>
        <fullName evidence="4">SMP-30/gluconolactonase/LRE family protein</fullName>
    </submittedName>
</protein>
<evidence type="ECO:0000313" key="4">
    <source>
        <dbReference type="EMBL" id="AYJ84877.1"/>
    </source>
</evidence>
<dbReference type="Pfam" id="PF08450">
    <property type="entry name" value="SGL"/>
    <property type="match status" value="1"/>
</dbReference>
<dbReference type="PRINTS" id="PR01790">
    <property type="entry name" value="SMP30FAMILY"/>
</dbReference>
<dbReference type="AlphaFoldDB" id="A0A494T6B3"/>
<keyword evidence="5" id="KW-1185">Reference proteome</keyword>
<dbReference type="RefSeq" id="WP_121150892.1">
    <property type="nucleotide sequence ID" value="NZ_CP032828.1"/>
</dbReference>
<keyword evidence="2" id="KW-0862">Zinc</keyword>
<feature type="domain" description="SMP-30/Gluconolactonase/LRE-like region" evidence="3">
    <location>
        <begin position="10"/>
        <end position="282"/>
    </location>
</feature>
<evidence type="ECO:0000313" key="5">
    <source>
        <dbReference type="Proteomes" id="UP000276254"/>
    </source>
</evidence>
<dbReference type="KEGG" id="spha:D3Y57_02055"/>
<dbReference type="InterPro" id="IPR011042">
    <property type="entry name" value="6-blade_b-propeller_TolB-like"/>
</dbReference>
<dbReference type="Proteomes" id="UP000276254">
    <property type="component" value="Plasmid unnamed1"/>
</dbReference>
<evidence type="ECO:0000256" key="2">
    <source>
        <dbReference type="PIRSR" id="PIRSR605511-2"/>
    </source>
</evidence>
<dbReference type="Gene3D" id="2.120.10.30">
    <property type="entry name" value="TolB, C-terminal domain"/>
    <property type="match status" value="1"/>
</dbReference>
<feature type="binding site" evidence="2">
    <location>
        <position position="225"/>
    </location>
    <ligand>
        <name>a divalent metal cation</name>
        <dbReference type="ChEBI" id="CHEBI:60240"/>
    </ligand>
</feature>
<feature type="active site" description="Proton donor/acceptor" evidence="1">
    <location>
        <position position="225"/>
    </location>
</feature>
<gene>
    <name evidence="4" type="ORF">D3Y57_02055</name>
</gene>
<reference evidence="4 5" key="1">
    <citation type="submission" date="2018-09" db="EMBL/GenBank/DDBJ databases">
        <title>Sphingomonas peninsula sp. nov., isolated from fildes peninsula, Antarctic soil.</title>
        <authorList>
            <person name="Yingchao G."/>
        </authorList>
    </citation>
    <scope>NUCLEOTIDE SEQUENCE [LARGE SCALE GENOMIC DNA]</scope>
    <source>
        <strain evidence="4 5">YZ-8</strain>
        <plasmid evidence="4 5">unnamed1</plasmid>
    </source>
</reference>
<dbReference type="PANTHER" id="PTHR47572:SF5">
    <property type="entry name" value="BLR2277 PROTEIN"/>
    <property type="match status" value="1"/>
</dbReference>
<name>A0A494T6B3_SPHPE</name>
<dbReference type="PANTHER" id="PTHR47572">
    <property type="entry name" value="LIPOPROTEIN-RELATED"/>
    <property type="match status" value="1"/>
</dbReference>